<comment type="similarity">
    <text evidence="2">Belongs to the bacterial solute-binding protein 8 family.</text>
</comment>
<protein>
    <submittedName>
        <fullName evidence="6">Iron complex transport system substrate-binding protein</fullName>
    </submittedName>
</protein>
<dbReference type="PATRIC" id="fig|307121.4.peg.1458"/>
<evidence type="ECO:0000256" key="2">
    <source>
        <dbReference type="ARBA" id="ARBA00008814"/>
    </source>
</evidence>
<comment type="subcellular location">
    <subcellularLocation>
        <location evidence="1">Cell envelope</location>
    </subcellularLocation>
</comment>
<dbReference type="Gene3D" id="3.40.50.1980">
    <property type="entry name" value="Nitrogenase molybdenum iron protein domain"/>
    <property type="match status" value="2"/>
</dbReference>
<reference evidence="7" key="1">
    <citation type="submission" date="2016-06" db="EMBL/GenBank/DDBJ databases">
        <authorList>
            <person name="Varghese N."/>
        </authorList>
    </citation>
    <scope>NUCLEOTIDE SEQUENCE [LARGE SCALE GENOMIC DNA]</scope>
    <source>
        <strain evidence="7">DSM 45344</strain>
    </source>
</reference>
<evidence type="ECO:0000313" key="6">
    <source>
        <dbReference type="EMBL" id="SBV25939.1"/>
    </source>
</evidence>
<sequence>MVAPTLTEKTFTMLDPVTARRLSRRSLLAGGAATLAALVAGCGGGDDAATPTAAGSGGPWSFTDDRNEKVSADTRPTRVVAFTGTAAALVDFGLDKQIVGVFGETKRADGTVDPQAGDLDVESVEILGNVWGEFSIEKYAALRPELLVTHMYDPGALWYVPDESKNKILPLASSVAITTARVPMTKPIERYAQLAESLGADLSAKKVTDAKARFEAAAQQVRDAVKANPGIKVMASSGSPDLFYVSNPKVSTDLMYFAELGVDIVVPTKLENGDYFEALSWENAGKFPADLILLDNRSTALQPKDLAARPTWAQLPAVKANQVTPWDAVPRFSYAGAAPLLENLATAIRAAKKVS</sequence>
<keyword evidence="4" id="KW-0732">Signal</keyword>
<dbReference type="InterPro" id="IPR051313">
    <property type="entry name" value="Bact_iron-sidero_bind"/>
</dbReference>
<dbReference type="InterPro" id="IPR002491">
    <property type="entry name" value="ABC_transptr_periplasmic_BD"/>
</dbReference>
<proteinExistence type="inferred from homology"/>
<dbReference type="STRING" id="307121.GA0070620_1421"/>
<evidence type="ECO:0000256" key="1">
    <source>
        <dbReference type="ARBA" id="ARBA00004196"/>
    </source>
</evidence>
<dbReference type="GO" id="GO:0030288">
    <property type="term" value="C:outer membrane-bounded periplasmic space"/>
    <property type="evidence" value="ECO:0007669"/>
    <property type="project" value="TreeGrafter"/>
</dbReference>
<evidence type="ECO:0000259" key="5">
    <source>
        <dbReference type="PROSITE" id="PS50983"/>
    </source>
</evidence>
<keyword evidence="3" id="KW-0813">Transport</keyword>
<feature type="domain" description="Fe/B12 periplasmic-binding" evidence="5">
    <location>
        <begin position="77"/>
        <end position="355"/>
    </location>
</feature>
<evidence type="ECO:0000313" key="7">
    <source>
        <dbReference type="Proteomes" id="UP000199393"/>
    </source>
</evidence>
<dbReference type="PROSITE" id="PS51318">
    <property type="entry name" value="TAT"/>
    <property type="match status" value="1"/>
</dbReference>
<dbReference type="EMBL" id="LT598496">
    <property type="protein sequence ID" value="SBV25939.1"/>
    <property type="molecule type" value="Genomic_DNA"/>
</dbReference>
<dbReference type="PANTHER" id="PTHR30532:SF24">
    <property type="entry name" value="FERRIC ENTEROBACTIN-BINDING PERIPLASMIC PROTEIN FEPB"/>
    <property type="match status" value="1"/>
</dbReference>
<keyword evidence="7" id="KW-1185">Reference proteome</keyword>
<dbReference type="Proteomes" id="UP000199393">
    <property type="component" value="Chromosome I"/>
</dbReference>
<dbReference type="AlphaFoldDB" id="A0A1C3N040"/>
<dbReference type="PANTHER" id="PTHR30532">
    <property type="entry name" value="IRON III DICITRATE-BINDING PERIPLASMIC PROTEIN"/>
    <property type="match status" value="1"/>
</dbReference>
<dbReference type="SUPFAM" id="SSF53807">
    <property type="entry name" value="Helical backbone' metal receptor"/>
    <property type="match status" value="1"/>
</dbReference>
<evidence type="ECO:0000256" key="4">
    <source>
        <dbReference type="ARBA" id="ARBA00022729"/>
    </source>
</evidence>
<gene>
    <name evidence="6" type="ORF">GA0070620_1421</name>
</gene>
<dbReference type="InterPro" id="IPR006311">
    <property type="entry name" value="TAT_signal"/>
</dbReference>
<name>A0A1C3N040_9ACTN</name>
<accession>A0A1C3N040</accession>
<organism evidence="6 7">
    <name type="scientific">Micromonospora krabiensis</name>
    <dbReference type="NCBI Taxonomy" id="307121"/>
    <lineage>
        <taxon>Bacteria</taxon>
        <taxon>Bacillati</taxon>
        <taxon>Actinomycetota</taxon>
        <taxon>Actinomycetes</taxon>
        <taxon>Micromonosporales</taxon>
        <taxon>Micromonosporaceae</taxon>
        <taxon>Micromonospora</taxon>
    </lineage>
</organism>
<dbReference type="PROSITE" id="PS50983">
    <property type="entry name" value="FE_B12_PBP"/>
    <property type="match status" value="1"/>
</dbReference>
<dbReference type="GO" id="GO:1901678">
    <property type="term" value="P:iron coordination entity transport"/>
    <property type="evidence" value="ECO:0007669"/>
    <property type="project" value="UniProtKB-ARBA"/>
</dbReference>
<evidence type="ECO:0000256" key="3">
    <source>
        <dbReference type="ARBA" id="ARBA00022448"/>
    </source>
</evidence>
<dbReference type="Pfam" id="PF01497">
    <property type="entry name" value="Peripla_BP_2"/>
    <property type="match status" value="1"/>
</dbReference>